<keyword evidence="3 8" id="KW-0863">Zinc-finger</keyword>
<evidence type="ECO:0000256" key="2">
    <source>
        <dbReference type="ARBA" id="ARBA00022723"/>
    </source>
</evidence>
<evidence type="ECO:0000313" key="11">
    <source>
        <dbReference type="Proteomes" id="UP000243975"/>
    </source>
</evidence>
<dbReference type="InterPro" id="IPR013087">
    <property type="entry name" value="Znf_C2H2_type"/>
</dbReference>
<dbReference type="AlphaFoldDB" id="A0A103Y6E0"/>
<dbReference type="SUPFAM" id="SSF57667">
    <property type="entry name" value="beta-beta-alpha zinc fingers"/>
    <property type="match status" value="1"/>
</dbReference>
<evidence type="ECO:0000256" key="1">
    <source>
        <dbReference type="ARBA" id="ARBA00004123"/>
    </source>
</evidence>
<dbReference type="PROSITE" id="PS00028">
    <property type="entry name" value="ZINC_FINGER_C2H2_1"/>
    <property type="match status" value="1"/>
</dbReference>
<dbReference type="InterPro" id="IPR036236">
    <property type="entry name" value="Znf_C2H2_sf"/>
</dbReference>
<proteinExistence type="predicted"/>
<dbReference type="GO" id="GO:0008270">
    <property type="term" value="F:zinc ion binding"/>
    <property type="evidence" value="ECO:0007669"/>
    <property type="project" value="UniProtKB-KW"/>
</dbReference>
<dbReference type="STRING" id="59895.A0A103Y6E0"/>
<evidence type="ECO:0000256" key="6">
    <source>
        <dbReference type="ARBA" id="ARBA00023163"/>
    </source>
</evidence>
<evidence type="ECO:0000313" key="10">
    <source>
        <dbReference type="EMBL" id="KVI03357.1"/>
    </source>
</evidence>
<dbReference type="InterPro" id="IPR052426">
    <property type="entry name" value="Plant_dev_regulator"/>
</dbReference>
<feature type="domain" description="C2H2-type" evidence="9">
    <location>
        <begin position="51"/>
        <end position="78"/>
    </location>
</feature>
<dbReference type="EMBL" id="LEKV01002359">
    <property type="protein sequence ID" value="KVI03357.1"/>
    <property type="molecule type" value="Genomic_DNA"/>
</dbReference>
<dbReference type="OMA" id="RRCETPI"/>
<dbReference type="SMART" id="SM00355">
    <property type="entry name" value="ZnF_C2H2"/>
    <property type="match status" value="1"/>
</dbReference>
<evidence type="ECO:0000259" key="9">
    <source>
        <dbReference type="PROSITE" id="PS50157"/>
    </source>
</evidence>
<evidence type="ECO:0000256" key="5">
    <source>
        <dbReference type="ARBA" id="ARBA00023015"/>
    </source>
</evidence>
<evidence type="ECO:0000256" key="4">
    <source>
        <dbReference type="ARBA" id="ARBA00022833"/>
    </source>
</evidence>
<dbReference type="PROSITE" id="PS50157">
    <property type="entry name" value="ZINC_FINGER_C2H2_2"/>
    <property type="match status" value="1"/>
</dbReference>
<dbReference type="Gene3D" id="3.30.160.60">
    <property type="entry name" value="Classic Zinc Finger"/>
    <property type="match status" value="1"/>
</dbReference>
<organism evidence="10 11">
    <name type="scientific">Cynara cardunculus var. scolymus</name>
    <name type="common">Globe artichoke</name>
    <name type="synonym">Cynara scolymus</name>
    <dbReference type="NCBI Taxonomy" id="59895"/>
    <lineage>
        <taxon>Eukaryota</taxon>
        <taxon>Viridiplantae</taxon>
        <taxon>Streptophyta</taxon>
        <taxon>Embryophyta</taxon>
        <taxon>Tracheophyta</taxon>
        <taxon>Spermatophyta</taxon>
        <taxon>Magnoliopsida</taxon>
        <taxon>eudicotyledons</taxon>
        <taxon>Gunneridae</taxon>
        <taxon>Pentapetalae</taxon>
        <taxon>asterids</taxon>
        <taxon>campanulids</taxon>
        <taxon>Asterales</taxon>
        <taxon>Asteraceae</taxon>
        <taxon>Carduoideae</taxon>
        <taxon>Cardueae</taxon>
        <taxon>Carduinae</taxon>
        <taxon>Cynara</taxon>
    </lineage>
</organism>
<dbReference type="OrthoDB" id="1708403at2759"/>
<dbReference type="Proteomes" id="UP000243975">
    <property type="component" value="Unassembled WGS sequence"/>
</dbReference>
<dbReference type="Pfam" id="PF13912">
    <property type="entry name" value="zf-C2H2_6"/>
    <property type="match status" value="1"/>
</dbReference>
<keyword evidence="11" id="KW-1185">Reference proteome</keyword>
<accession>A0A103Y6E0</accession>
<sequence>MDQSRSYWIQKDRTCLNSHVLSSFGDSWEEQAFAEDAAGPLGGCIWPPRSYTCSFCRREFRSAQALGGHMNVHRRDRARLKQISSPKANQVLEPNSSLSRCMLQNPNEICNPNFDLDHTLFSSSSPRPSTVSILTPFTCSFAQEDQKGSTPVLSWSKFESRKRFHLDDLGNQDKSCTKVLEANSTTSKKSNHQIEVHFSGNLNSLVRRRCETPIYNDKDEPNDGLFSKRRRTDDDAHSFFAKNSDTMVNGDEAESLLPVERSPNSTLENLDLELRLGDRPK</sequence>
<dbReference type="PANTHER" id="PTHR45801">
    <property type="entry name" value="OS07G0101800 PROTEIN"/>
    <property type="match status" value="1"/>
</dbReference>
<dbReference type="Gramene" id="KVI03357">
    <property type="protein sequence ID" value="KVI03357"/>
    <property type="gene ID" value="Ccrd_018344"/>
</dbReference>
<reference evidence="10 11" key="1">
    <citation type="journal article" date="2016" name="Sci. Rep.">
        <title>The genome sequence of the outbreeding globe artichoke constructed de novo incorporating a phase-aware low-pass sequencing strategy of F1 progeny.</title>
        <authorList>
            <person name="Scaglione D."/>
            <person name="Reyes-Chin-Wo S."/>
            <person name="Acquadro A."/>
            <person name="Froenicke L."/>
            <person name="Portis E."/>
            <person name="Beitel C."/>
            <person name="Tirone M."/>
            <person name="Mauro R."/>
            <person name="Lo Monaco A."/>
            <person name="Mauromicale G."/>
            <person name="Faccioli P."/>
            <person name="Cattivelli L."/>
            <person name="Rieseberg L."/>
            <person name="Michelmore R."/>
            <person name="Lanteri S."/>
        </authorList>
    </citation>
    <scope>NUCLEOTIDE SEQUENCE [LARGE SCALE GENOMIC DNA]</scope>
    <source>
        <strain evidence="10">2C</strain>
    </source>
</reference>
<keyword evidence="6" id="KW-0804">Transcription</keyword>
<gene>
    <name evidence="10" type="ORF">Ccrd_018344</name>
</gene>
<comment type="subcellular location">
    <subcellularLocation>
        <location evidence="1">Nucleus</location>
    </subcellularLocation>
</comment>
<evidence type="ECO:0000256" key="3">
    <source>
        <dbReference type="ARBA" id="ARBA00022771"/>
    </source>
</evidence>
<keyword evidence="5" id="KW-0805">Transcription regulation</keyword>
<dbReference type="PANTHER" id="PTHR45801:SF94">
    <property type="entry name" value="ZINC FINGER PROTEIN 10"/>
    <property type="match status" value="1"/>
</dbReference>
<keyword evidence="7" id="KW-0539">Nucleus</keyword>
<protein>
    <submittedName>
        <fullName evidence="10">Zinc finger, C2H2</fullName>
    </submittedName>
</protein>
<evidence type="ECO:0000256" key="8">
    <source>
        <dbReference type="PROSITE-ProRule" id="PRU00042"/>
    </source>
</evidence>
<keyword evidence="2" id="KW-0479">Metal-binding</keyword>
<keyword evidence="4" id="KW-0862">Zinc</keyword>
<comment type="caution">
    <text evidence="10">The sequence shown here is derived from an EMBL/GenBank/DDBJ whole genome shotgun (WGS) entry which is preliminary data.</text>
</comment>
<evidence type="ECO:0000256" key="7">
    <source>
        <dbReference type="ARBA" id="ARBA00023242"/>
    </source>
</evidence>
<name>A0A103Y6E0_CYNCS</name>
<dbReference type="GO" id="GO:0005634">
    <property type="term" value="C:nucleus"/>
    <property type="evidence" value="ECO:0007669"/>
    <property type="project" value="UniProtKB-SubCell"/>
</dbReference>